<sequence length="272" mass="30131">MSLKIETYSLTGKNHVNQDIADSILDAFWVFDGATPLFGDDYLGGNDVQKTMEAISEALKQMYDGNRSLQDNLLQAVKAIDQIYLGEVPGYDQLPYYAKPTFAAALGRIRPGKLEYYVIGDCALRTPDGKLIRDASFDRINERNKKKVAALKAKLWSVSVLSDEDAEMLRRESLQVYQETRKLLNHADTNPEGYWIASLDGTGIPHGVSGDAEISEGPVYAMSDGMIHILERMPGLLEHSPDPGKRDFRSNVSAFGPNYTDDDATILMASES</sequence>
<dbReference type="SUPFAM" id="SSF81606">
    <property type="entry name" value="PP2C-like"/>
    <property type="match status" value="1"/>
</dbReference>
<dbReference type="Proteomes" id="UP000461880">
    <property type="component" value="Unassembled WGS sequence"/>
</dbReference>
<organism evidence="1 2">
    <name type="scientific">Stecheria intestinalis</name>
    <dbReference type="NCBI Taxonomy" id="2606630"/>
    <lineage>
        <taxon>Bacteria</taxon>
        <taxon>Bacillati</taxon>
        <taxon>Bacillota</taxon>
        <taxon>Erysipelotrichia</taxon>
        <taxon>Erysipelotrichales</taxon>
        <taxon>Erysipelotrichaceae</taxon>
        <taxon>Stecheria</taxon>
    </lineage>
</organism>
<comment type="caution">
    <text evidence="1">The sequence shown here is derived from an EMBL/GenBank/DDBJ whole genome shotgun (WGS) entry which is preliminary data.</text>
</comment>
<gene>
    <name evidence="1" type="ORF">FYJ51_13280</name>
</gene>
<protein>
    <submittedName>
        <fullName evidence="1">Uncharacterized protein</fullName>
    </submittedName>
</protein>
<evidence type="ECO:0000313" key="1">
    <source>
        <dbReference type="EMBL" id="MSS59863.1"/>
    </source>
</evidence>
<dbReference type="EMBL" id="VUMN01000069">
    <property type="protein sequence ID" value="MSS59863.1"/>
    <property type="molecule type" value="Genomic_DNA"/>
</dbReference>
<name>A0A7X2NUQ9_9FIRM</name>
<keyword evidence="2" id="KW-1185">Reference proteome</keyword>
<evidence type="ECO:0000313" key="2">
    <source>
        <dbReference type="Proteomes" id="UP000461880"/>
    </source>
</evidence>
<reference evidence="1 2" key="1">
    <citation type="submission" date="2019-08" db="EMBL/GenBank/DDBJ databases">
        <title>In-depth cultivation of the pig gut microbiome towards novel bacterial diversity and tailored functional studies.</title>
        <authorList>
            <person name="Wylensek D."/>
            <person name="Hitch T.C.A."/>
            <person name="Clavel T."/>
        </authorList>
    </citation>
    <scope>NUCLEOTIDE SEQUENCE [LARGE SCALE GENOMIC DNA]</scope>
    <source>
        <strain evidence="1 2">Oil+RF-744-GAM-WT-6</strain>
    </source>
</reference>
<accession>A0A7X2NUQ9</accession>
<dbReference type="AlphaFoldDB" id="A0A7X2NUQ9"/>
<dbReference type="RefSeq" id="WP_154506024.1">
    <property type="nucleotide sequence ID" value="NZ_VUMN01000069.1"/>
</dbReference>
<dbReference type="InterPro" id="IPR036457">
    <property type="entry name" value="PPM-type-like_dom_sf"/>
</dbReference>
<proteinExistence type="predicted"/>